<feature type="domain" description="ABC transmembrane type-1" evidence="12">
    <location>
        <begin position="741"/>
        <end position="1039"/>
    </location>
</feature>
<feature type="compositionally biased region" description="Basic and acidic residues" evidence="9">
    <location>
        <begin position="8"/>
        <end position="22"/>
    </location>
</feature>
<evidence type="ECO:0000259" key="12">
    <source>
        <dbReference type="PROSITE" id="PS50929"/>
    </source>
</evidence>
<dbReference type="GO" id="GO:0090374">
    <property type="term" value="P:oligopeptide export from mitochondrion"/>
    <property type="evidence" value="ECO:0007669"/>
    <property type="project" value="TreeGrafter"/>
</dbReference>
<feature type="transmembrane region" description="Helical" evidence="10">
    <location>
        <begin position="146"/>
        <end position="166"/>
    </location>
</feature>
<feature type="domain" description="ABC transporter" evidence="11">
    <location>
        <begin position="1082"/>
        <end position="1322"/>
    </location>
</feature>
<feature type="transmembrane region" description="Helical" evidence="10">
    <location>
        <begin position="361"/>
        <end position="386"/>
    </location>
</feature>
<evidence type="ECO:0000256" key="10">
    <source>
        <dbReference type="SAM" id="Phobius"/>
    </source>
</evidence>
<dbReference type="InterPro" id="IPR003439">
    <property type="entry name" value="ABC_transporter-like_ATP-bd"/>
</dbReference>
<evidence type="ECO:0000256" key="7">
    <source>
        <dbReference type="ARBA" id="ARBA00022989"/>
    </source>
</evidence>
<dbReference type="InterPro" id="IPR036640">
    <property type="entry name" value="ABC1_TM_sf"/>
</dbReference>
<reference evidence="13 14" key="1">
    <citation type="journal article" date="2018" name="BMC Genomics">
        <title>Genomic evidence for intraspecific hybridization in a clonal and extremely halotolerant yeast.</title>
        <authorList>
            <person name="Gostincar C."/>
            <person name="Stajich J.E."/>
            <person name="Zupancic J."/>
            <person name="Zalar P."/>
            <person name="Gunde-Cimerman N."/>
        </authorList>
    </citation>
    <scope>NUCLEOTIDE SEQUENCE [LARGE SCALE GENOMIC DNA]</scope>
    <source>
        <strain evidence="13 14">EXF-120</strain>
    </source>
</reference>
<dbReference type="PROSITE" id="PS00211">
    <property type="entry name" value="ABC_TRANSPORTER_1"/>
    <property type="match status" value="2"/>
</dbReference>
<keyword evidence="6" id="KW-0067">ATP-binding</keyword>
<dbReference type="PROSITE" id="PS50929">
    <property type="entry name" value="ABC_TM1F"/>
    <property type="match status" value="2"/>
</dbReference>
<keyword evidence="5" id="KW-0547">Nucleotide-binding</keyword>
<sequence length="1326" mass="142492">MDNNTAYEMRDQRPSCESHQRQAESALPPRPSRDVRPSSIVSTSAAEPFQPEPTLDPAHPREWHAPITTLSRKVYAQILGLNPFKTSYVGLYRLLDSWWDRSIAGVGVCCAIAAGVPLPIIALIFGHLISSFPPSEDDLQNRISQLLGVAVAYFVVTAAYASAFGFTGEKIACHVRDRLLKCLLHVDQEYLDTHEIDANSLLTDRVDSIHAGCSEKVGIFIQSISYFVAAFTVGFVLSAKLTGILLAAVVPTIFIIVATTSRSVSKLAKNVTTSTEAANKIVESALAAVKTVQAFGMMAEMRYAHEERVHEATKASIRKAVVAAVQVGCIFFTAYAINALAFWTGSRFALSGESGGEAGTIFAVVLLILDSSLVVAQFAPLIDIFARAAAAKESMQELLDAGTEVARAGKVAQEELSHYDLTGQKLRLEKLSFAYPARPSVNVLNAVDLEIAAGSFTAIVGPSGSGKSTLCSLLTRIYDYQGSIWAGQTELRSLQLTDLRKQIAVLEQEAVLFPGTVRENICNGLDQSSLSPAEIDAECERAVRAAAVDFLDKLPRGIDTMIGDGLQISGGQRQRICLARALIRRPAFLVLDEPTAALDAVNELGVMEAIKNAKSTGCTVLMIAHRLSTVVDADHVVVMCDGSIVEQGTPQGLAEAGGTFKSLLNAQNTTVASDSSTESSTDDLAQVAAKKETGEKGPTIQCGNLSSASEETVEAQKPLSALQILAHVWHIIRPDFPITCLGLCASMTSGALLLGEAIIFGHLIQLLNEGVGNANFTDRANFLCLMFFVLACIALLAWVTSGTAFGATSARSVERIQKQLFGTLLDLDLTWYAQSERSVGQLMSAFTKDSGDLSCLSGPVLGTIFTTSTSMIGGTVLALAVAWKIAVVLLAAVPVVLAAGYTRLQVLNSADNRRRSAYRSATGFAVQVCQSRRTVAVYGLEDRVLEKYHSMLRLPFKKSQVFTAWSNILLAASFAITYFVYALAYWWYVILLSTRLIQGSKLVRRGEYSGLEFFIVLPALLFSAQSSGQLFSLSPEIARARAAARSIFQLLSQQPVQAMDTCKQHDADINNDKSEPDEGAGIRFDNVAFSYPTDPGTAVLQNLSIAAQPGQTIALVGPSGAGKSSTVALLERFYDPTAGDVILNGSSLRSMDLQALRDKISLVSQEPDLFPGSIAYNVKLGRSSRQTVTDADVEHACRQCGLHDFITSLPEGYSTECGPAGSSRLSGGQRQRVAIARALIRNPEVLLLDEPTSALDAHSEQLVKRSLEDAAQGRTTVVVAHRLASIQHAHRIYVLDQGTVVEEGSHEELVKKGGLYSSMAKAQSIS</sequence>
<evidence type="ECO:0000256" key="9">
    <source>
        <dbReference type="SAM" id="MobiDB-lite"/>
    </source>
</evidence>
<feature type="transmembrane region" description="Helical" evidence="10">
    <location>
        <begin position="217"/>
        <end position="237"/>
    </location>
</feature>
<dbReference type="SMART" id="SM00382">
    <property type="entry name" value="AAA"/>
    <property type="match status" value="2"/>
</dbReference>
<dbReference type="Proteomes" id="UP000281677">
    <property type="component" value="Unassembled WGS sequence"/>
</dbReference>
<evidence type="ECO:0000259" key="11">
    <source>
        <dbReference type="PROSITE" id="PS50893"/>
    </source>
</evidence>
<feature type="transmembrane region" description="Helical" evidence="10">
    <location>
        <begin position="780"/>
        <end position="799"/>
    </location>
</feature>
<dbReference type="SUPFAM" id="SSF90123">
    <property type="entry name" value="ABC transporter transmembrane region"/>
    <property type="match status" value="2"/>
</dbReference>
<dbReference type="PANTHER" id="PTHR43394:SF18">
    <property type="entry name" value="ABC TRANSPORTER B FAMILY MEMBER 11-LIKE"/>
    <property type="match status" value="1"/>
</dbReference>
<feature type="domain" description="ABC transmembrane type-1" evidence="12">
    <location>
        <begin position="106"/>
        <end position="387"/>
    </location>
</feature>
<dbReference type="InterPro" id="IPR011527">
    <property type="entry name" value="ABC1_TM_dom"/>
</dbReference>
<accession>A0A3M7IBN3</accession>
<feature type="transmembrane region" description="Helical" evidence="10">
    <location>
        <begin position="738"/>
        <end position="760"/>
    </location>
</feature>
<keyword evidence="7 10" id="KW-1133">Transmembrane helix</keyword>
<dbReference type="InterPro" id="IPR039421">
    <property type="entry name" value="Type_1_exporter"/>
</dbReference>
<comment type="subcellular location">
    <subcellularLocation>
        <location evidence="1">Membrane</location>
        <topology evidence="1">Multi-pass membrane protein</topology>
    </subcellularLocation>
</comment>
<dbReference type="VEuPathDB" id="FungiDB:BTJ68_01991"/>
<organism evidence="13 14">
    <name type="scientific">Hortaea werneckii</name>
    <name type="common">Black yeast</name>
    <name type="synonym">Cladosporium werneckii</name>
    <dbReference type="NCBI Taxonomy" id="91943"/>
    <lineage>
        <taxon>Eukaryota</taxon>
        <taxon>Fungi</taxon>
        <taxon>Dikarya</taxon>
        <taxon>Ascomycota</taxon>
        <taxon>Pezizomycotina</taxon>
        <taxon>Dothideomycetes</taxon>
        <taxon>Dothideomycetidae</taxon>
        <taxon>Mycosphaerellales</taxon>
        <taxon>Teratosphaeriaceae</taxon>
        <taxon>Hortaea</taxon>
    </lineage>
</organism>
<keyword evidence="3" id="KW-0813">Transport</keyword>
<dbReference type="GO" id="GO:0015421">
    <property type="term" value="F:ABC-type oligopeptide transporter activity"/>
    <property type="evidence" value="ECO:0007669"/>
    <property type="project" value="TreeGrafter"/>
</dbReference>
<feature type="transmembrane region" description="Helical" evidence="10">
    <location>
        <begin position="243"/>
        <end position="260"/>
    </location>
</feature>
<dbReference type="InterPro" id="IPR027417">
    <property type="entry name" value="P-loop_NTPase"/>
</dbReference>
<dbReference type="FunFam" id="3.40.50.300:FF:000967">
    <property type="entry name" value="ABC multidrug transporter mdr4"/>
    <property type="match status" value="1"/>
</dbReference>
<dbReference type="GO" id="GO:0016887">
    <property type="term" value="F:ATP hydrolysis activity"/>
    <property type="evidence" value="ECO:0007669"/>
    <property type="project" value="InterPro"/>
</dbReference>
<evidence type="ECO:0000256" key="1">
    <source>
        <dbReference type="ARBA" id="ARBA00004141"/>
    </source>
</evidence>
<feature type="region of interest" description="Disordered" evidence="9">
    <location>
        <begin position="1"/>
        <end position="61"/>
    </location>
</feature>
<keyword evidence="8 10" id="KW-0472">Membrane</keyword>
<feature type="transmembrane region" description="Helical" evidence="10">
    <location>
        <begin position="853"/>
        <end position="879"/>
    </location>
</feature>
<evidence type="ECO:0000256" key="5">
    <source>
        <dbReference type="ARBA" id="ARBA00022741"/>
    </source>
</evidence>
<feature type="transmembrane region" description="Helical" evidence="10">
    <location>
        <begin position="103"/>
        <end position="126"/>
    </location>
</feature>
<dbReference type="Pfam" id="PF00664">
    <property type="entry name" value="ABC_membrane"/>
    <property type="match status" value="2"/>
</dbReference>
<dbReference type="PROSITE" id="PS50893">
    <property type="entry name" value="ABC_TRANSPORTER_2"/>
    <property type="match status" value="2"/>
</dbReference>
<evidence type="ECO:0000256" key="2">
    <source>
        <dbReference type="ARBA" id="ARBA00007577"/>
    </source>
</evidence>
<dbReference type="Gene3D" id="3.40.50.300">
    <property type="entry name" value="P-loop containing nucleotide triphosphate hydrolases"/>
    <property type="match status" value="2"/>
</dbReference>
<comment type="caution">
    <text evidence="13">The sequence shown here is derived from an EMBL/GenBank/DDBJ whole genome shotgun (WGS) entry which is preliminary data.</text>
</comment>
<evidence type="ECO:0000256" key="6">
    <source>
        <dbReference type="ARBA" id="ARBA00022840"/>
    </source>
</evidence>
<feature type="transmembrane region" description="Helical" evidence="10">
    <location>
        <begin position="961"/>
        <end position="988"/>
    </location>
</feature>
<feature type="domain" description="ABC transporter" evidence="11">
    <location>
        <begin position="426"/>
        <end position="666"/>
    </location>
</feature>
<evidence type="ECO:0008006" key="15">
    <source>
        <dbReference type="Google" id="ProtNLM"/>
    </source>
</evidence>
<evidence type="ECO:0000313" key="14">
    <source>
        <dbReference type="Proteomes" id="UP000281677"/>
    </source>
</evidence>
<dbReference type="GO" id="GO:0005524">
    <property type="term" value="F:ATP binding"/>
    <property type="evidence" value="ECO:0007669"/>
    <property type="project" value="UniProtKB-KW"/>
</dbReference>
<dbReference type="CDD" id="cd18578">
    <property type="entry name" value="ABC_6TM_Pgp_ABCB1_D2_like"/>
    <property type="match status" value="1"/>
</dbReference>
<evidence type="ECO:0000256" key="4">
    <source>
        <dbReference type="ARBA" id="ARBA00022692"/>
    </source>
</evidence>
<proteinExistence type="inferred from homology"/>
<evidence type="ECO:0000256" key="8">
    <source>
        <dbReference type="ARBA" id="ARBA00023136"/>
    </source>
</evidence>
<dbReference type="InterPro" id="IPR017871">
    <property type="entry name" value="ABC_transporter-like_CS"/>
</dbReference>
<name>A0A3M7IBN3_HORWE</name>
<feature type="transmembrane region" description="Helical" evidence="10">
    <location>
        <begin position="320"/>
        <end position="341"/>
    </location>
</feature>
<dbReference type="GO" id="GO:0005743">
    <property type="term" value="C:mitochondrial inner membrane"/>
    <property type="evidence" value="ECO:0007669"/>
    <property type="project" value="TreeGrafter"/>
</dbReference>
<dbReference type="SUPFAM" id="SSF52540">
    <property type="entry name" value="P-loop containing nucleoside triphosphate hydrolases"/>
    <property type="match status" value="2"/>
</dbReference>
<dbReference type="EMBL" id="QWIT01000522">
    <property type="protein sequence ID" value="RMZ22970.1"/>
    <property type="molecule type" value="Genomic_DNA"/>
</dbReference>
<dbReference type="Pfam" id="PF00005">
    <property type="entry name" value="ABC_tran"/>
    <property type="match status" value="2"/>
</dbReference>
<dbReference type="Gene3D" id="1.20.1560.10">
    <property type="entry name" value="ABC transporter type 1, transmembrane domain"/>
    <property type="match status" value="1"/>
</dbReference>
<dbReference type="OrthoDB" id="6500128at2759"/>
<dbReference type="FunFam" id="3.40.50.300:FF:000604">
    <property type="entry name" value="ABC transporter B family member 28"/>
    <property type="match status" value="1"/>
</dbReference>
<dbReference type="InterPro" id="IPR003593">
    <property type="entry name" value="AAA+_ATPase"/>
</dbReference>
<evidence type="ECO:0000256" key="3">
    <source>
        <dbReference type="ARBA" id="ARBA00022448"/>
    </source>
</evidence>
<evidence type="ECO:0000313" key="13">
    <source>
        <dbReference type="EMBL" id="RMZ22970.1"/>
    </source>
</evidence>
<dbReference type="CDD" id="cd18577">
    <property type="entry name" value="ABC_6TM_Pgp_ABCB1_D1_like"/>
    <property type="match status" value="1"/>
</dbReference>
<comment type="similarity">
    <text evidence="2">Belongs to the ABC transporter superfamily. ABCB family. Multidrug resistance exporter (TC 3.A.1.201) subfamily.</text>
</comment>
<keyword evidence="4 10" id="KW-0812">Transmembrane</keyword>
<feature type="transmembrane region" description="Helical" evidence="10">
    <location>
        <begin position="885"/>
        <end position="904"/>
    </location>
</feature>
<dbReference type="CDD" id="cd03249">
    <property type="entry name" value="ABC_MTABC3_MDL1_MDL2"/>
    <property type="match status" value="1"/>
</dbReference>
<dbReference type="PANTHER" id="PTHR43394">
    <property type="entry name" value="ATP-DEPENDENT PERMEASE MDL1, MITOCHONDRIAL"/>
    <property type="match status" value="1"/>
</dbReference>
<protein>
    <recommendedName>
        <fullName evidence="15">ABC transporter</fullName>
    </recommendedName>
</protein>
<gene>
    <name evidence="13" type="ORF">D0859_12996</name>
</gene>